<dbReference type="GO" id="GO:0003677">
    <property type="term" value="F:DNA binding"/>
    <property type="evidence" value="ECO:0007669"/>
    <property type="project" value="UniProtKB-KW"/>
</dbReference>
<evidence type="ECO:0000256" key="3">
    <source>
        <dbReference type="ARBA" id="ARBA00022553"/>
    </source>
</evidence>
<dbReference type="RefSeq" id="WP_118876383.1">
    <property type="nucleotide sequence ID" value="NZ_QWEI01000004.1"/>
</dbReference>
<name>A0A396S853_9BACL</name>
<feature type="domain" description="Response regulatory" evidence="11">
    <location>
        <begin position="3"/>
        <end position="119"/>
    </location>
</feature>
<organism evidence="12 13">
    <name type="scientific">Ureibacillus yapensis</name>
    <dbReference type="NCBI Taxonomy" id="2304605"/>
    <lineage>
        <taxon>Bacteria</taxon>
        <taxon>Bacillati</taxon>
        <taxon>Bacillota</taxon>
        <taxon>Bacilli</taxon>
        <taxon>Bacillales</taxon>
        <taxon>Caryophanaceae</taxon>
        <taxon>Ureibacillus</taxon>
    </lineage>
</organism>
<dbReference type="GO" id="GO:0003700">
    <property type="term" value="F:DNA-binding transcription factor activity"/>
    <property type="evidence" value="ECO:0007669"/>
    <property type="project" value="InterPro"/>
</dbReference>
<evidence type="ECO:0000256" key="4">
    <source>
        <dbReference type="ARBA" id="ARBA00023012"/>
    </source>
</evidence>
<comment type="caution">
    <text evidence="12">The sequence shown here is derived from an EMBL/GenBank/DDBJ whole genome shotgun (WGS) entry which is preliminary data.</text>
</comment>
<keyword evidence="7 9" id="KW-0010">Activator</keyword>
<dbReference type="Gene3D" id="3.40.50.2300">
    <property type="match status" value="1"/>
</dbReference>
<dbReference type="Pfam" id="PF00072">
    <property type="entry name" value="Response_reg"/>
    <property type="match status" value="1"/>
</dbReference>
<dbReference type="Pfam" id="PF20714">
    <property type="entry name" value="HTH_64"/>
    <property type="match status" value="1"/>
</dbReference>
<evidence type="ECO:0000256" key="2">
    <source>
        <dbReference type="ARBA" id="ARBA00022490"/>
    </source>
</evidence>
<keyword evidence="5 9" id="KW-0805">Transcription regulation</keyword>
<sequence>MIKAVIAEDDFRVATIHEKFLVNYKEIEVVGKALNGKETLDLLKQTNPDLLLLDVYMPDQLGTDLLPIIRKEFPAVDIIMITAATDKEILVKALQYGIEHFLIKPVKMELFHQIIEEYLTKSQLLESKQEVDQDLVNRLFRKIDSSSSNSKDSSLPKGIDEITLVKVKSVLKSCETSLSAEQVSERIGASRTTARRYLEYLITVKECKAEVVYGVVGRPERRYHKI</sequence>
<evidence type="ECO:0000256" key="9">
    <source>
        <dbReference type="PIRNR" id="PIRNR006171"/>
    </source>
</evidence>
<dbReference type="AlphaFoldDB" id="A0A396S853"/>
<dbReference type="InterPro" id="IPR001789">
    <property type="entry name" value="Sig_transdc_resp-reg_receiver"/>
</dbReference>
<evidence type="ECO:0000256" key="1">
    <source>
        <dbReference type="ARBA" id="ARBA00004496"/>
    </source>
</evidence>
<feature type="modified residue" description="4-aspartylphosphate" evidence="10">
    <location>
        <position position="54"/>
    </location>
</feature>
<evidence type="ECO:0000313" key="13">
    <source>
        <dbReference type="Proteomes" id="UP000265692"/>
    </source>
</evidence>
<dbReference type="PROSITE" id="PS50110">
    <property type="entry name" value="RESPONSE_REGULATORY"/>
    <property type="match status" value="1"/>
</dbReference>
<keyword evidence="4 9" id="KW-0902">Two-component regulatory system</keyword>
<accession>A0A396S853</accession>
<proteinExistence type="predicted"/>
<keyword evidence="2 9" id="KW-0963">Cytoplasm</keyword>
<dbReference type="InterPro" id="IPR024187">
    <property type="entry name" value="Sig_transdc_resp-reg_cit/mal"/>
</dbReference>
<reference evidence="12 13" key="1">
    <citation type="submission" date="2018-08" db="EMBL/GenBank/DDBJ databases">
        <title>Lysinibacillus sp. YLB-03 draft genome sequence.</title>
        <authorList>
            <person name="Yu L."/>
        </authorList>
    </citation>
    <scope>NUCLEOTIDE SEQUENCE [LARGE SCALE GENOMIC DNA]</scope>
    <source>
        <strain evidence="12 13">YLB-03</strain>
    </source>
</reference>
<evidence type="ECO:0000256" key="8">
    <source>
        <dbReference type="ARBA" id="ARBA00023163"/>
    </source>
</evidence>
<dbReference type="EMBL" id="QWEI01000004">
    <property type="protein sequence ID" value="RHW36860.1"/>
    <property type="molecule type" value="Genomic_DNA"/>
</dbReference>
<dbReference type="GO" id="GO:0005737">
    <property type="term" value="C:cytoplasm"/>
    <property type="evidence" value="ECO:0007669"/>
    <property type="project" value="UniProtKB-SubCell"/>
</dbReference>
<keyword evidence="3 10" id="KW-0597">Phosphoprotein</keyword>
<keyword evidence="8 9" id="KW-0804">Transcription</keyword>
<gene>
    <name evidence="12" type="ORF">D1B33_10135</name>
</gene>
<dbReference type="OrthoDB" id="9759232at2"/>
<evidence type="ECO:0000256" key="10">
    <source>
        <dbReference type="PROSITE-ProRule" id="PRU00169"/>
    </source>
</evidence>
<dbReference type="PANTHER" id="PTHR45526:SF6">
    <property type="entry name" value="TRANSCRIPTIONAL REGULATORY PROTEIN CITT"/>
    <property type="match status" value="1"/>
</dbReference>
<dbReference type="SMART" id="SM00448">
    <property type="entry name" value="REC"/>
    <property type="match status" value="1"/>
</dbReference>
<dbReference type="SUPFAM" id="SSF52172">
    <property type="entry name" value="CheY-like"/>
    <property type="match status" value="1"/>
</dbReference>
<evidence type="ECO:0000256" key="7">
    <source>
        <dbReference type="ARBA" id="ARBA00023159"/>
    </source>
</evidence>
<dbReference type="InterPro" id="IPR011006">
    <property type="entry name" value="CheY-like_superfamily"/>
</dbReference>
<dbReference type="InterPro" id="IPR048714">
    <property type="entry name" value="DpiA-like_HTH"/>
</dbReference>
<dbReference type="GO" id="GO:0000156">
    <property type="term" value="F:phosphorelay response regulator activity"/>
    <property type="evidence" value="ECO:0007669"/>
    <property type="project" value="TreeGrafter"/>
</dbReference>
<comment type="subcellular location">
    <subcellularLocation>
        <location evidence="1 9">Cytoplasm</location>
    </subcellularLocation>
</comment>
<dbReference type="PANTHER" id="PTHR45526">
    <property type="entry name" value="TRANSCRIPTIONAL REGULATORY PROTEIN DPIA"/>
    <property type="match status" value="1"/>
</dbReference>
<protein>
    <recommendedName>
        <fullName evidence="9">Transcriptional regulatory protein</fullName>
    </recommendedName>
</protein>
<evidence type="ECO:0000259" key="11">
    <source>
        <dbReference type="PROSITE" id="PS50110"/>
    </source>
</evidence>
<dbReference type="Proteomes" id="UP000265692">
    <property type="component" value="Unassembled WGS sequence"/>
</dbReference>
<evidence type="ECO:0000256" key="6">
    <source>
        <dbReference type="ARBA" id="ARBA00023125"/>
    </source>
</evidence>
<evidence type="ECO:0000256" key="5">
    <source>
        <dbReference type="ARBA" id="ARBA00023015"/>
    </source>
</evidence>
<evidence type="ECO:0000313" key="12">
    <source>
        <dbReference type="EMBL" id="RHW36860.1"/>
    </source>
</evidence>
<dbReference type="PIRSF" id="PIRSF006171">
    <property type="entry name" value="RR_citrat_malat"/>
    <property type="match status" value="1"/>
</dbReference>
<keyword evidence="6 9" id="KW-0238">DNA-binding</keyword>
<keyword evidence="13" id="KW-1185">Reference proteome</keyword>
<dbReference type="InterPro" id="IPR051271">
    <property type="entry name" value="2C-system_Tx_regulators"/>
</dbReference>